<evidence type="ECO:0000313" key="2">
    <source>
        <dbReference type="Proteomes" id="UP000184499"/>
    </source>
</evidence>
<keyword evidence="2" id="KW-1185">Reference proteome</keyword>
<dbReference type="GeneID" id="93577657"/>
<dbReference type="VEuPathDB" id="FungiDB:ASPBRDRAFT_44322"/>
<dbReference type="OrthoDB" id="10348856at2759"/>
<gene>
    <name evidence="1" type="ORF">ASPBRDRAFT_44322</name>
</gene>
<reference evidence="2" key="1">
    <citation type="journal article" date="2017" name="Genome Biol.">
        <title>Comparative genomics reveals high biological diversity and specific adaptations in the industrially and medically important fungal genus Aspergillus.</title>
        <authorList>
            <person name="de Vries R.P."/>
            <person name="Riley R."/>
            <person name="Wiebenga A."/>
            <person name="Aguilar-Osorio G."/>
            <person name="Amillis S."/>
            <person name="Uchima C.A."/>
            <person name="Anderluh G."/>
            <person name="Asadollahi M."/>
            <person name="Askin M."/>
            <person name="Barry K."/>
            <person name="Battaglia E."/>
            <person name="Bayram O."/>
            <person name="Benocci T."/>
            <person name="Braus-Stromeyer S.A."/>
            <person name="Caldana C."/>
            <person name="Canovas D."/>
            <person name="Cerqueira G.C."/>
            <person name="Chen F."/>
            <person name="Chen W."/>
            <person name="Choi C."/>
            <person name="Clum A."/>
            <person name="Dos Santos R.A."/>
            <person name="Damasio A.R."/>
            <person name="Diallinas G."/>
            <person name="Emri T."/>
            <person name="Fekete E."/>
            <person name="Flipphi M."/>
            <person name="Freyberg S."/>
            <person name="Gallo A."/>
            <person name="Gournas C."/>
            <person name="Habgood R."/>
            <person name="Hainaut M."/>
            <person name="Harispe M.L."/>
            <person name="Henrissat B."/>
            <person name="Hilden K.S."/>
            <person name="Hope R."/>
            <person name="Hossain A."/>
            <person name="Karabika E."/>
            <person name="Karaffa L."/>
            <person name="Karanyi Z."/>
            <person name="Krasevec N."/>
            <person name="Kuo A."/>
            <person name="Kusch H."/>
            <person name="LaButti K."/>
            <person name="Lagendijk E.L."/>
            <person name="Lapidus A."/>
            <person name="Levasseur A."/>
            <person name="Lindquist E."/>
            <person name="Lipzen A."/>
            <person name="Logrieco A.F."/>
            <person name="MacCabe A."/>
            <person name="Maekelae M.R."/>
            <person name="Malavazi I."/>
            <person name="Melin P."/>
            <person name="Meyer V."/>
            <person name="Mielnichuk N."/>
            <person name="Miskei M."/>
            <person name="Molnar A.P."/>
            <person name="Mule G."/>
            <person name="Ngan C.Y."/>
            <person name="Orejas M."/>
            <person name="Orosz E."/>
            <person name="Ouedraogo J.P."/>
            <person name="Overkamp K.M."/>
            <person name="Park H.-S."/>
            <person name="Perrone G."/>
            <person name="Piumi F."/>
            <person name="Punt P.J."/>
            <person name="Ram A.F."/>
            <person name="Ramon A."/>
            <person name="Rauscher S."/>
            <person name="Record E."/>
            <person name="Riano-Pachon D.M."/>
            <person name="Robert V."/>
            <person name="Roehrig J."/>
            <person name="Ruller R."/>
            <person name="Salamov A."/>
            <person name="Salih N.S."/>
            <person name="Samson R.A."/>
            <person name="Sandor E."/>
            <person name="Sanguinetti M."/>
            <person name="Schuetze T."/>
            <person name="Sepcic K."/>
            <person name="Shelest E."/>
            <person name="Sherlock G."/>
            <person name="Sophianopoulou V."/>
            <person name="Squina F.M."/>
            <person name="Sun H."/>
            <person name="Susca A."/>
            <person name="Todd R.B."/>
            <person name="Tsang A."/>
            <person name="Unkles S.E."/>
            <person name="van de Wiele N."/>
            <person name="van Rossen-Uffink D."/>
            <person name="Oliveira J.V."/>
            <person name="Vesth T.C."/>
            <person name="Visser J."/>
            <person name="Yu J.-H."/>
            <person name="Zhou M."/>
            <person name="Andersen M.R."/>
            <person name="Archer D.B."/>
            <person name="Baker S.E."/>
            <person name="Benoit I."/>
            <person name="Brakhage A.A."/>
            <person name="Braus G.H."/>
            <person name="Fischer R."/>
            <person name="Frisvad J.C."/>
            <person name="Goldman G.H."/>
            <person name="Houbraken J."/>
            <person name="Oakley B."/>
            <person name="Pocsi I."/>
            <person name="Scazzocchio C."/>
            <person name="Seiboth B."/>
            <person name="vanKuyk P.A."/>
            <person name="Wortman J."/>
            <person name="Dyer P.S."/>
            <person name="Grigoriev I.V."/>
        </authorList>
    </citation>
    <scope>NUCLEOTIDE SEQUENCE [LARGE SCALE GENOMIC DNA]</scope>
    <source>
        <strain evidence="2">CBS 101740 / IMI 381727 / IBT 21946</strain>
    </source>
</reference>
<dbReference type="RefSeq" id="XP_067478639.1">
    <property type="nucleotide sequence ID" value="XM_067625169.1"/>
</dbReference>
<proteinExistence type="predicted"/>
<protein>
    <submittedName>
        <fullName evidence="1">Uncharacterized protein</fullName>
    </submittedName>
</protein>
<evidence type="ECO:0000313" key="1">
    <source>
        <dbReference type="EMBL" id="OJJ71391.1"/>
    </source>
</evidence>
<name>A0A1L9UI99_ASPBC</name>
<accession>A0A1L9UI99</accession>
<dbReference type="EMBL" id="KV878685">
    <property type="protein sequence ID" value="OJJ71391.1"/>
    <property type="molecule type" value="Genomic_DNA"/>
</dbReference>
<sequence>MVVESSNSKVNGYYSRTQFAMNRFPVLNESCYGSLMGTLRFASAAPPSIDGLLPFRRCWGFPG</sequence>
<dbReference type="AlphaFoldDB" id="A0A1L9UI99"/>
<organism evidence="1 2">
    <name type="scientific">Aspergillus brasiliensis (strain CBS 101740 / IMI 381727 / IBT 21946)</name>
    <dbReference type="NCBI Taxonomy" id="767769"/>
    <lineage>
        <taxon>Eukaryota</taxon>
        <taxon>Fungi</taxon>
        <taxon>Dikarya</taxon>
        <taxon>Ascomycota</taxon>
        <taxon>Pezizomycotina</taxon>
        <taxon>Eurotiomycetes</taxon>
        <taxon>Eurotiomycetidae</taxon>
        <taxon>Eurotiales</taxon>
        <taxon>Aspergillaceae</taxon>
        <taxon>Aspergillus</taxon>
        <taxon>Aspergillus subgen. Circumdati</taxon>
    </lineage>
</organism>
<dbReference type="Proteomes" id="UP000184499">
    <property type="component" value="Unassembled WGS sequence"/>
</dbReference>